<dbReference type="GO" id="GO:0005524">
    <property type="term" value="F:ATP binding"/>
    <property type="evidence" value="ECO:0007669"/>
    <property type="project" value="UniProtKB-KW"/>
</dbReference>
<evidence type="ECO:0000256" key="7">
    <source>
        <dbReference type="ARBA" id="ARBA00022927"/>
    </source>
</evidence>
<evidence type="ECO:0000256" key="10">
    <source>
        <dbReference type="ARBA" id="ARBA00043264"/>
    </source>
</evidence>
<keyword evidence="3" id="KW-1003">Cell membrane</keyword>
<gene>
    <name evidence="15" type="ORF">DW192_14910</name>
</gene>
<dbReference type="GO" id="GO:0043213">
    <property type="term" value="P:bacteriocin transport"/>
    <property type="evidence" value="ECO:0007669"/>
    <property type="project" value="UniProtKB-KW"/>
</dbReference>
<dbReference type="PROSITE" id="PS00211">
    <property type="entry name" value="ABC_TRANSPORTER_1"/>
    <property type="match status" value="1"/>
</dbReference>
<feature type="transmembrane region" description="Helical" evidence="11">
    <location>
        <begin position="424"/>
        <end position="445"/>
    </location>
</feature>
<dbReference type="InterPro" id="IPR039421">
    <property type="entry name" value="Type_1_exporter"/>
</dbReference>
<dbReference type="Pfam" id="PF00005">
    <property type="entry name" value="ABC_tran"/>
    <property type="match status" value="1"/>
</dbReference>
<dbReference type="Gene3D" id="3.40.50.300">
    <property type="entry name" value="P-loop containing nucleotide triphosphate hydrolases"/>
    <property type="match status" value="1"/>
</dbReference>
<dbReference type="GO" id="GO:0008233">
    <property type="term" value="F:peptidase activity"/>
    <property type="evidence" value="ECO:0007669"/>
    <property type="project" value="InterPro"/>
</dbReference>
<evidence type="ECO:0000259" key="14">
    <source>
        <dbReference type="PROSITE" id="PS50990"/>
    </source>
</evidence>
<dbReference type="InterPro" id="IPR027417">
    <property type="entry name" value="P-loop_NTPase"/>
</dbReference>
<dbReference type="PROSITE" id="PS50929">
    <property type="entry name" value="ABC_TM1F"/>
    <property type="match status" value="1"/>
</dbReference>
<keyword evidence="7" id="KW-0653">Protein transport</keyword>
<dbReference type="GO" id="GO:0016887">
    <property type="term" value="F:ATP hydrolysis activity"/>
    <property type="evidence" value="ECO:0007669"/>
    <property type="project" value="InterPro"/>
</dbReference>
<feature type="transmembrane region" description="Helical" evidence="11">
    <location>
        <begin position="218"/>
        <end position="239"/>
    </location>
</feature>
<dbReference type="GO" id="GO:0140359">
    <property type="term" value="F:ABC-type transporter activity"/>
    <property type="evidence" value="ECO:0007669"/>
    <property type="project" value="InterPro"/>
</dbReference>
<protein>
    <submittedName>
        <fullName evidence="15">Peptidase domain-containing ABC transporter</fullName>
    </submittedName>
</protein>
<dbReference type="Gene3D" id="1.20.1560.10">
    <property type="entry name" value="ABC transporter type 1, transmembrane domain"/>
    <property type="match status" value="1"/>
</dbReference>
<dbReference type="InterPro" id="IPR003593">
    <property type="entry name" value="AAA+_ATPase"/>
</dbReference>
<keyword evidence="5" id="KW-0547">Nucleotide-binding</keyword>
<evidence type="ECO:0000313" key="15">
    <source>
        <dbReference type="EMBL" id="RHH75869.1"/>
    </source>
</evidence>
<dbReference type="InterPro" id="IPR005074">
    <property type="entry name" value="Peptidase_C39"/>
</dbReference>
<dbReference type="AlphaFoldDB" id="A0A3R6L825"/>
<feature type="transmembrane region" description="Helical" evidence="11">
    <location>
        <begin position="298"/>
        <end position="317"/>
    </location>
</feature>
<keyword evidence="8 11" id="KW-1133">Transmembrane helix</keyword>
<feature type="transmembrane region" description="Helical" evidence="11">
    <location>
        <begin position="323"/>
        <end position="340"/>
    </location>
</feature>
<organism evidence="15 16">
    <name type="scientific">Segatella copri</name>
    <dbReference type="NCBI Taxonomy" id="165179"/>
    <lineage>
        <taxon>Bacteria</taxon>
        <taxon>Pseudomonadati</taxon>
        <taxon>Bacteroidota</taxon>
        <taxon>Bacteroidia</taxon>
        <taxon>Bacteroidales</taxon>
        <taxon>Prevotellaceae</taxon>
        <taxon>Segatella</taxon>
    </lineage>
</organism>
<dbReference type="GO" id="GO:0034040">
    <property type="term" value="F:ATPase-coupled lipid transmembrane transporter activity"/>
    <property type="evidence" value="ECO:0007669"/>
    <property type="project" value="TreeGrafter"/>
</dbReference>
<evidence type="ECO:0000256" key="8">
    <source>
        <dbReference type="ARBA" id="ARBA00022989"/>
    </source>
</evidence>
<feature type="transmembrane region" description="Helical" evidence="11">
    <location>
        <begin position="182"/>
        <end position="206"/>
    </location>
</feature>
<dbReference type="Pfam" id="PF03412">
    <property type="entry name" value="Peptidase_C39"/>
    <property type="match status" value="1"/>
</dbReference>
<dbReference type="Pfam" id="PF00664">
    <property type="entry name" value="ABC_membrane"/>
    <property type="match status" value="1"/>
</dbReference>
<keyword evidence="2" id="KW-0813">Transport</keyword>
<sequence>MSKFPVIQQQDSMDCGPVCLAMICKFYGKYYPVSFLHNLCFITTEGVSLYGIALAAESVGFRSFGTMLTIQELAEKMRLPCIIYWNKNHFVVLYEITSKKTGYEYYIANPAGGVRLKFSEAEFANSFLCTTNENGLPVGVALYLEPSQQFYENNESISEKGIFKRNTMNFLYRYVAPYKKHLCLLFGVVALGTFSQFVLPILSKAIVDEGIANKEMKIIFLILLGQMFLEVGCTTLNFMRNWILLKASTQINISLISDYLSKLMRLPMSFFETKLTGDITQRINDHTRIQSFLTNSSLDTIFSIISLIVFGIIILTYNWVVALIFWGGSVLYLLWVKMFMRRREMLDHKMFAMNSANQSSIIQLIEGMQEIKLNACEQTKHWEWERIQRNLYRLSLKGLKLAQYQQLGGTFINQMKNLSITSMVAMFVIRGNVTLGMMLSIQYIIGMMNSPVEQLVNFARQLQDAKLSLNRLCDVYLDDDEDQKNLVDFSDRMRGDIILKNVKFSYDKLSDIPTINDVSFQIPEGKVTAIVGLSGSGKTTLLKLILGFYNLDGGSIMVGNEQLADLNKRNWRKKCGVVMQDGFIFSDTIARNIALDTMKLDIERVKRAAKIANIQNYIESLPLQYNTKIGRDGHGLSLGQKQRILIARAVYKNPDYVFLDEATNSLDANNESEIMNHLNTFIKGKTAIVIAHRLSTVKDADNIIVLKNGRIVEQGKHVSLISQKGIYYELVKNQLEI</sequence>
<feature type="domain" description="ABC transmembrane type-1" evidence="13">
    <location>
        <begin position="184"/>
        <end position="464"/>
    </location>
</feature>
<dbReference type="GO" id="GO:0015031">
    <property type="term" value="P:protein transport"/>
    <property type="evidence" value="ECO:0007669"/>
    <property type="project" value="UniProtKB-KW"/>
</dbReference>
<comment type="caution">
    <text evidence="15">The sequence shown here is derived from an EMBL/GenBank/DDBJ whole genome shotgun (WGS) entry which is preliminary data.</text>
</comment>
<dbReference type="Gene3D" id="3.90.70.10">
    <property type="entry name" value="Cysteine proteinases"/>
    <property type="match status" value="1"/>
</dbReference>
<feature type="domain" description="Peptidase C39" evidence="14">
    <location>
        <begin position="9"/>
        <end position="134"/>
    </location>
</feature>
<evidence type="ECO:0000256" key="11">
    <source>
        <dbReference type="SAM" id="Phobius"/>
    </source>
</evidence>
<dbReference type="SUPFAM" id="SSF52540">
    <property type="entry name" value="P-loop containing nucleoside triphosphate hydrolases"/>
    <property type="match status" value="1"/>
</dbReference>
<dbReference type="PROSITE" id="PS50893">
    <property type="entry name" value="ABC_TRANSPORTER_2"/>
    <property type="match status" value="1"/>
</dbReference>
<name>A0A3R6L825_9BACT</name>
<dbReference type="InterPro" id="IPR011527">
    <property type="entry name" value="ABC1_TM_dom"/>
</dbReference>
<keyword evidence="10" id="KW-0080">Bacteriocin transport</keyword>
<dbReference type="InterPro" id="IPR003439">
    <property type="entry name" value="ABC_transporter-like_ATP-bd"/>
</dbReference>
<dbReference type="InterPro" id="IPR017871">
    <property type="entry name" value="ABC_transporter-like_CS"/>
</dbReference>
<evidence type="ECO:0000256" key="1">
    <source>
        <dbReference type="ARBA" id="ARBA00004651"/>
    </source>
</evidence>
<dbReference type="CDD" id="cd02418">
    <property type="entry name" value="Peptidase_C39B"/>
    <property type="match status" value="1"/>
</dbReference>
<keyword evidence="6" id="KW-0067">ATP-binding</keyword>
<evidence type="ECO:0000256" key="4">
    <source>
        <dbReference type="ARBA" id="ARBA00022692"/>
    </source>
</evidence>
<evidence type="ECO:0000313" key="16">
    <source>
        <dbReference type="Proteomes" id="UP000284548"/>
    </source>
</evidence>
<dbReference type="PANTHER" id="PTHR24221">
    <property type="entry name" value="ATP-BINDING CASSETTE SUB-FAMILY B"/>
    <property type="match status" value="1"/>
</dbReference>
<evidence type="ECO:0000256" key="5">
    <source>
        <dbReference type="ARBA" id="ARBA00022741"/>
    </source>
</evidence>
<dbReference type="Proteomes" id="UP000284548">
    <property type="component" value="Unassembled WGS sequence"/>
</dbReference>
<feature type="domain" description="ABC transporter" evidence="12">
    <location>
        <begin position="497"/>
        <end position="733"/>
    </location>
</feature>
<keyword evidence="9 11" id="KW-0472">Membrane</keyword>
<dbReference type="GO" id="GO:0006508">
    <property type="term" value="P:proteolysis"/>
    <property type="evidence" value="ECO:0007669"/>
    <property type="project" value="InterPro"/>
</dbReference>
<evidence type="ECO:0000259" key="13">
    <source>
        <dbReference type="PROSITE" id="PS50929"/>
    </source>
</evidence>
<dbReference type="CDD" id="cd18571">
    <property type="entry name" value="ABC_6TM_peptidase_like"/>
    <property type="match status" value="1"/>
</dbReference>
<keyword evidence="4 11" id="KW-0812">Transmembrane</keyword>
<comment type="subcellular location">
    <subcellularLocation>
        <location evidence="1">Cell membrane</location>
        <topology evidence="1">Multi-pass membrane protein</topology>
    </subcellularLocation>
</comment>
<dbReference type="EMBL" id="QRKB01000062">
    <property type="protein sequence ID" value="RHH75869.1"/>
    <property type="molecule type" value="Genomic_DNA"/>
</dbReference>
<reference evidence="15 16" key="1">
    <citation type="submission" date="2018-08" db="EMBL/GenBank/DDBJ databases">
        <title>A genome reference for cultivated species of the human gut microbiota.</title>
        <authorList>
            <person name="Zou Y."/>
            <person name="Xue W."/>
            <person name="Luo G."/>
        </authorList>
    </citation>
    <scope>NUCLEOTIDE SEQUENCE [LARGE SCALE GENOMIC DNA]</scope>
    <source>
        <strain evidence="15 16">AM16-54</strain>
    </source>
</reference>
<evidence type="ECO:0000256" key="6">
    <source>
        <dbReference type="ARBA" id="ARBA00022840"/>
    </source>
</evidence>
<evidence type="ECO:0000256" key="9">
    <source>
        <dbReference type="ARBA" id="ARBA00023136"/>
    </source>
</evidence>
<evidence type="ECO:0000256" key="3">
    <source>
        <dbReference type="ARBA" id="ARBA00022475"/>
    </source>
</evidence>
<evidence type="ECO:0000259" key="12">
    <source>
        <dbReference type="PROSITE" id="PS50893"/>
    </source>
</evidence>
<dbReference type="PROSITE" id="PS50990">
    <property type="entry name" value="PEPTIDASE_C39"/>
    <property type="match status" value="1"/>
</dbReference>
<dbReference type="InterPro" id="IPR036640">
    <property type="entry name" value="ABC1_TM_sf"/>
</dbReference>
<dbReference type="SMART" id="SM00382">
    <property type="entry name" value="AAA"/>
    <property type="match status" value="1"/>
</dbReference>
<dbReference type="RefSeq" id="WP_118255777.1">
    <property type="nucleotide sequence ID" value="NZ_JAPDUO010000011.1"/>
</dbReference>
<evidence type="ECO:0000256" key="2">
    <source>
        <dbReference type="ARBA" id="ARBA00022448"/>
    </source>
</evidence>
<dbReference type="SUPFAM" id="SSF90123">
    <property type="entry name" value="ABC transporter transmembrane region"/>
    <property type="match status" value="1"/>
</dbReference>
<dbReference type="PANTHER" id="PTHR24221:SF654">
    <property type="entry name" value="ATP-BINDING CASSETTE SUB-FAMILY B MEMBER 6"/>
    <property type="match status" value="1"/>
</dbReference>
<dbReference type="GO" id="GO:0005886">
    <property type="term" value="C:plasma membrane"/>
    <property type="evidence" value="ECO:0007669"/>
    <property type="project" value="UniProtKB-SubCell"/>
</dbReference>
<accession>A0A3R6L825</accession>
<proteinExistence type="predicted"/>
<dbReference type="FunFam" id="3.40.50.300:FF:000221">
    <property type="entry name" value="Multidrug ABC transporter ATP-binding protein"/>
    <property type="match status" value="1"/>
</dbReference>